<evidence type="ECO:0000259" key="14">
    <source>
        <dbReference type="PROSITE" id="PS50268"/>
    </source>
</evidence>
<sequence>MHFIIFTSASLSGVNRKVTYSLADSADGYFSVDRSSGIIILEHPLDRELQSSYNITVKASDQSIVLTLSSFATVTITVLDINDNPPVFERRDYLVTVPEDTSPGTEVLSVFATSQDIGTNAEITYLIRSGNEKGKFNINSKSGAISISDSLDYESCKDFYLVVEAKDGGTPALSAVTTVNVNVTDVNDNAPKFSQVVYSAVISEDAAVGDSVIMLIAEDLDSPSNGQIHFSIVSGDQDNEFSVDPGSGLVKVKKKLDRERVRFIQARDSGTPPLSSSVTVNVDISDVNDNSPVFTPANYTAVIQENKPVGTSILQLVVTDKDSFHNGPPFTFTILTGNEEEEFTLDPNGVLRSAVIFKHMVATEYVLCVQAKDSGRPQQISHTYIQVRVIEESIHKPTAIPLEIFIVTMEDDFPGGVIGKIHATDQDVYDVLTYTLKSEQKSLFKVNNHDGKIIALGGLDNGKYVLNVSVSDGRFHVPIDVVVHVEQLLQEMLQNTVTIRFENVSPEDFVGLHMHGFRRTLRNAVLSQKQDSLHIISIQPVAGSNQLDMLFAVQMHSGGFYKPAFLIQKLTNARRHLENVIRISAILEKNCSGLDCQEQHCEQSLSIDSHSLMTYSTARISFVCPRFYRNVRCMCNGDFAGNSYIKYRVSENSKKEEFKLALRLRTLQSNGIIMYTRANPCIILKVNKGLAIVVGIANFVHEGHLAKERQSEISQSTLISVFLPQIVDGKLWFQLDCGTGPGILGISGRAVNDGSWHSVFLELNRNFTSLSLDDSYVERRKAPLYFQTLSTDSSVYFGAQVQVDNVRSLTDKRTTQVLSGFQGCLDSVVLNNNELPLQNKRSSFAEVVGLTELKLGCVLYPDACERHPCQNGGTCTSVPSGGKCFALLYGFFPLIFLCNLLLEMVLCSSPLKKIS</sequence>
<feature type="domain" description="Cadherin" evidence="14">
    <location>
        <begin position="89"/>
        <end position="193"/>
    </location>
</feature>
<dbReference type="FunFam" id="2.60.40.60:FF:000090">
    <property type="entry name" value="FAT atypical cadherin 3"/>
    <property type="match status" value="1"/>
</dbReference>
<dbReference type="InterPro" id="IPR001791">
    <property type="entry name" value="Laminin_G"/>
</dbReference>
<proteinExistence type="predicted"/>
<dbReference type="GO" id="GO:0045296">
    <property type="term" value="F:cadherin binding"/>
    <property type="evidence" value="ECO:0007669"/>
    <property type="project" value="TreeGrafter"/>
</dbReference>
<dbReference type="CDD" id="cd11304">
    <property type="entry name" value="Cadherin_repeat"/>
    <property type="match status" value="5"/>
</dbReference>
<dbReference type="Gene3D" id="2.60.40.60">
    <property type="entry name" value="Cadherins"/>
    <property type="match status" value="5"/>
</dbReference>
<comment type="caution">
    <text evidence="11">Lacks conserved residue(s) required for the propagation of feature annotation.</text>
</comment>
<dbReference type="GO" id="GO:0016477">
    <property type="term" value="P:cell migration"/>
    <property type="evidence" value="ECO:0007669"/>
    <property type="project" value="TreeGrafter"/>
</dbReference>
<evidence type="ECO:0000256" key="10">
    <source>
        <dbReference type="PROSITE-ProRule" id="PRU00043"/>
    </source>
</evidence>
<dbReference type="CDD" id="cd00110">
    <property type="entry name" value="LamG"/>
    <property type="match status" value="1"/>
</dbReference>
<dbReference type="GO" id="GO:0007156">
    <property type="term" value="P:homophilic cell adhesion via plasma membrane adhesion molecules"/>
    <property type="evidence" value="ECO:0007669"/>
    <property type="project" value="InterPro"/>
</dbReference>
<dbReference type="InterPro" id="IPR039808">
    <property type="entry name" value="Cadherin"/>
</dbReference>
<feature type="domain" description="Cadherin" evidence="14">
    <location>
        <begin position="295"/>
        <end position="399"/>
    </location>
</feature>
<keyword evidence="2" id="KW-0245">EGF-like domain</keyword>
<dbReference type="FunFam" id="2.60.40.60:FF:000084">
    <property type="entry name" value="FAT atypical cadherin 3"/>
    <property type="match status" value="1"/>
</dbReference>
<keyword evidence="8 12" id="KW-0472">Membrane</keyword>
<dbReference type="Proteomes" id="UP000198323">
    <property type="component" value="Unassembled WGS sequence"/>
</dbReference>
<comment type="subcellular location">
    <subcellularLocation>
        <location evidence="1">Membrane</location>
        <topology evidence="1">Single-pass membrane protein</topology>
    </subcellularLocation>
</comment>
<evidence type="ECO:0000256" key="2">
    <source>
        <dbReference type="ARBA" id="ARBA00022536"/>
    </source>
</evidence>
<dbReference type="Pfam" id="PF02210">
    <property type="entry name" value="Laminin_G_2"/>
    <property type="match status" value="1"/>
</dbReference>
<evidence type="ECO:0000256" key="5">
    <source>
        <dbReference type="ARBA" id="ARBA00022737"/>
    </source>
</evidence>
<dbReference type="SMART" id="SM00112">
    <property type="entry name" value="CA"/>
    <property type="match status" value="5"/>
</dbReference>
<evidence type="ECO:0000256" key="1">
    <source>
        <dbReference type="ARBA" id="ARBA00004167"/>
    </source>
</evidence>
<organism evidence="15 16">
    <name type="scientific">Callipepla squamata</name>
    <name type="common">Scaled quail</name>
    <dbReference type="NCBI Taxonomy" id="9009"/>
    <lineage>
        <taxon>Eukaryota</taxon>
        <taxon>Metazoa</taxon>
        <taxon>Chordata</taxon>
        <taxon>Craniata</taxon>
        <taxon>Vertebrata</taxon>
        <taxon>Euteleostomi</taxon>
        <taxon>Archelosauria</taxon>
        <taxon>Archosauria</taxon>
        <taxon>Dinosauria</taxon>
        <taxon>Saurischia</taxon>
        <taxon>Theropoda</taxon>
        <taxon>Coelurosauria</taxon>
        <taxon>Aves</taxon>
        <taxon>Neognathae</taxon>
        <taxon>Galloanserae</taxon>
        <taxon>Galliformes</taxon>
        <taxon>Odontophoridae</taxon>
        <taxon>Callipepla</taxon>
    </lineage>
</organism>
<dbReference type="GO" id="GO:0016342">
    <property type="term" value="C:catenin complex"/>
    <property type="evidence" value="ECO:0007669"/>
    <property type="project" value="TreeGrafter"/>
</dbReference>
<evidence type="ECO:0008006" key="17">
    <source>
        <dbReference type="Google" id="ProtNLM"/>
    </source>
</evidence>
<dbReference type="PANTHER" id="PTHR24027">
    <property type="entry name" value="CADHERIN-23"/>
    <property type="match status" value="1"/>
</dbReference>
<keyword evidence="16" id="KW-1185">Reference proteome</keyword>
<evidence type="ECO:0000256" key="6">
    <source>
        <dbReference type="ARBA" id="ARBA00022837"/>
    </source>
</evidence>
<comment type="caution">
    <text evidence="15">The sequence shown here is derived from an EMBL/GenBank/DDBJ whole genome shotgun (WGS) entry which is preliminary data.</text>
</comment>
<feature type="domain" description="Cadherin" evidence="14">
    <location>
        <begin position="410"/>
        <end position="509"/>
    </location>
</feature>
<name>A0A226MV59_CALSU</name>
<evidence type="ECO:0000313" key="16">
    <source>
        <dbReference type="Proteomes" id="UP000198323"/>
    </source>
</evidence>
<dbReference type="PRINTS" id="PR00205">
    <property type="entry name" value="CADHERIN"/>
</dbReference>
<dbReference type="AlphaFoldDB" id="A0A226MV59"/>
<evidence type="ECO:0000256" key="11">
    <source>
        <dbReference type="PROSITE-ProRule" id="PRU00122"/>
    </source>
</evidence>
<feature type="domain" description="Cadherin" evidence="14">
    <location>
        <begin position="194"/>
        <end position="294"/>
    </location>
</feature>
<dbReference type="OrthoDB" id="6252479at2759"/>
<dbReference type="PROSITE" id="PS50025">
    <property type="entry name" value="LAM_G_DOMAIN"/>
    <property type="match status" value="1"/>
</dbReference>
<feature type="domain" description="Cadherin" evidence="14">
    <location>
        <begin position="15"/>
        <end position="88"/>
    </location>
</feature>
<dbReference type="PANTHER" id="PTHR24027:SF438">
    <property type="entry name" value="CADHERIN 23"/>
    <property type="match status" value="1"/>
</dbReference>
<dbReference type="InterPro" id="IPR002126">
    <property type="entry name" value="Cadherin-like_dom"/>
</dbReference>
<dbReference type="SUPFAM" id="SSF49313">
    <property type="entry name" value="Cadherin-like"/>
    <property type="match status" value="5"/>
</dbReference>
<feature type="domain" description="Laminin G" evidence="13">
    <location>
        <begin position="634"/>
        <end position="857"/>
    </location>
</feature>
<dbReference type="PROSITE" id="PS50268">
    <property type="entry name" value="CADHERIN_2"/>
    <property type="match status" value="5"/>
</dbReference>
<dbReference type="InterPro" id="IPR020894">
    <property type="entry name" value="Cadherin_CS"/>
</dbReference>
<dbReference type="SUPFAM" id="SSF49899">
    <property type="entry name" value="Concanavalin A-like lectins/glucanases"/>
    <property type="match status" value="1"/>
</dbReference>
<dbReference type="InterPro" id="IPR015919">
    <property type="entry name" value="Cadherin-like_sf"/>
</dbReference>
<dbReference type="FunFam" id="2.60.40.60:FF:000013">
    <property type="entry name" value="Cadherin EGF LAG seven-pass G-type receptor"/>
    <property type="match status" value="2"/>
</dbReference>
<evidence type="ECO:0000259" key="13">
    <source>
        <dbReference type="PROSITE" id="PS50025"/>
    </source>
</evidence>
<dbReference type="STRING" id="9009.A0A226MV59"/>
<evidence type="ECO:0000313" key="15">
    <source>
        <dbReference type="EMBL" id="OXB59206.1"/>
    </source>
</evidence>
<keyword evidence="5" id="KW-0677">Repeat</keyword>
<protein>
    <recommendedName>
        <fullName evidence="17">Protocadherin Fat 3</fullName>
    </recommendedName>
</protein>
<dbReference type="Pfam" id="PF00028">
    <property type="entry name" value="Cadherin"/>
    <property type="match status" value="4"/>
</dbReference>
<gene>
    <name evidence="15" type="ORF">ASZ78_006371</name>
</gene>
<dbReference type="GO" id="GO:0008013">
    <property type="term" value="F:beta-catenin binding"/>
    <property type="evidence" value="ECO:0007669"/>
    <property type="project" value="TreeGrafter"/>
</dbReference>
<dbReference type="EMBL" id="MCFN01000407">
    <property type="protein sequence ID" value="OXB59206.1"/>
    <property type="molecule type" value="Genomic_DNA"/>
</dbReference>
<dbReference type="Gene3D" id="2.60.120.200">
    <property type="match status" value="1"/>
</dbReference>
<accession>A0A226MV59</accession>
<evidence type="ECO:0000256" key="4">
    <source>
        <dbReference type="ARBA" id="ARBA00022729"/>
    </source>
</evidence>
<dbReference type="PROSITE" id="PS00232">
    <property type="entry name" value="CADHERIN_1"/>
    <property type="match status" value="2"/>
</dbReference>
<dbReference type="SMART" id="SM00282">
    <property type="entry name" value="LamG"/>
    <property type="match status" value="1"/>
</dbReference>
<keyword evidence="9" id="KW-1015">Disulfide bond</keyword>
<keyword evidence="3 12" id="KW-0812">Transmembrane</keyword>
<dbReference type="GO" id="GO:0005509">
    <property type="term" value="F:calcium ion binding"/>
    <property type="evidence" value="ECO:0007669"/>
    <property type="project" value="UniProtKB-UniRule"/>
</dbReference>
<evidence type="ECO:0000256" key="8">
    <source>
        <dbReference type="ARBA" id="ARBA00023136"/>
    </source>
</evidence>
<evidence type="ECO:0000256" key="3">
    <source>
        <dbReference type="ARBA" id="ARBA00022692"/>
    </source>
</evidence>
<dbReference type="InterPro" id="IPR013320">
    <property type="entry name" value="ConA-like_dom_sf"/>
</dbReference>
<evidence type="ECO:0000256" key="7">
    <source>
        <dbReference type="ARBA" id="ARBA00022989"/>
    </source>
</evidence>
<evidence type="ECO:0000256" key="9">
    <source>
        <dbReference type="ARBA" id="ARBA00023157"/>
    </source>
</evidence>
<reference evidence="15 16" key="1">
    <citation type="submission" date="2016-07" db="EMBL/GenBank/DDBJ databases">
        <title>Disparate Historic Effective Population Sizes Predicted by Modern Levels of Genome Diversity for the Scaled Quail (Callipepla squamata) and the Northern Bobwhite (Colinus virginianus): Inferences from First and Second Generation Draft Genome Assemblies for Sympatric New World Quail.</title>
        <authorList>
            <person name="Oldeschulte D.L."/>
            <person name="Halley Y.A."/>
            <person name="Bhattarai E.K."/>
            <person name="Brashear W.A."/>
            <person name="Hill J."/>
            <person name="Metz R.P."/>
            <person name="Johnson C.D."/>
            <person name="Rollins D."/>
            <person name="Peterson M.J."/>
            <person name="Bickhart D.M."/>
            <person name="Decker J.E."/>
            <person name="Seabury C.M."/>
        </authorList>
    </citation>
    <scope>NUCLEOTIDE SEQUENCE [LARGE SCALE GENOMIC DNA]</scope>
    <source>
        <strain evidence="15 16">Texas</strain>
        <tissue evidence="15">Leg muscle</tissue>
    </source>
</reference>
<feature type="transmembrane region" description="Helical" evidence="12">
    <location>
        <begin position="885"/>
        <end position="906"/>
    </location>
</feature>
<keyword evidence="4" id="KW-0732">Signal</keyword>
<evidence type="ECO:0000256" key="12">
    <source>
        <dbReference type="SAM" id="Phobius"/>
    </source>
</evidence>
<keyword evidence="6 10" id="KW-0106">Calcium</keyword>
<keyword evidence="7 12" id="KW-1133">Transmembrane helix</keyword>
<dbReference type="FunFam" id="2.60.40.60:FF:000033">
    <property type="entry name" value="FAT atypical cadherin 1"/>
    <property type="match status" value="1"/>
</dbReference>